<reference evidence="3" key="1">
    <citation type="submission" date="2021-08" db="EMBL/GenBank/DDBJ databases">
        <authorList>
            <person name="Nwanade C."/>
            <person name="Wang M."/>
            <person name="Masoudi A."/>
            <person name="Yu Z."/>
            <person name="Liu J."/>
        </authorList>
    </citation>
    <scope>NUCLEOTIDE SEQUENCE</scope>
    <source>
        <strain evidence="3">S056</strain>
    </source>
</reference>
<dbReference type="GO" id="GO:0015074">
    <property type="term" value="P:DNA integration"/>
    <property type="evidence" value="ECO:0007669"/>
    <property type="project" value="InterPro"/>
</dbReference>
<feature type="domain" description="HTH-like" evidence="2">
    <location>
        <begin position="10"/>
        <end position="53"/>
    </location>
</feature>
<feature type="region of interest" description="Disordered" evidence="1">
    <location>
        <begin position="80"/>
        <end position="103"/>
    </location>
</feature>
<dbReference type="InterPro" id="IPR025948">
    <property type="entry name" value="HTH-like_dom"/>
</dbReference>
<sequence length="103" mass="12118">MLAVMKESDRVFIKYPFFGSHQIAAYLRREGIVIGRHRVRRLMAKMGLEAIYPEEITDGLQARRIAKNWMTFYNLERPHSALDQRTPGEPYRAGLEEQKQHET</sequence>
<dbReference type="SUPFAM" id="SSF53098">
    <property type="entry name" value="Ribonuclease H-like"/>
    <property type="match status" value="1"/>
</dbReference>
<proteinExistence type="predicted"/>
<gene>
    <name evidence="3" type="ORF">K3X48_04760</name>
</gene>
<dbReference type="Proteomes" id="UP001057991">
    <property type="component" value="Chromosome"/>
</dbReference>
<organism evidence="3 4">
    <name type="scientific">Aliiroseovarius crassostreae</name>
    <dbReference type="NCBI Taxonomy" id="154981"/>
    <lineage>
        <taxon>Bacteria</taxon>
        <taxon>Pseudomonadati</taxon>
        <taxon>Pseudomonadota</taxon>
        <taxon>Alphaproteobacteria</taxon>
        <taxon>Rhodobacterales</taxon>
        <taxon>Paracoccaceae</taxon>
        <taxon>Aliiroseovarius</taxon>
    </lineage>
</organism>
<evidence type="ECO:0000313" key="4">
    <source>
        <dbReference type="Proteomes" id="UP001057991"/>
    </source>
</evidence>
<accession>A0A9Q9M075</accession>
<dbReference type="AlphaFoldDB" id="A0A9Q9M075"/>
<dbReference type="Pfam" id="PF13276">
    <property type="entry name" value="HTH_21"/>
    <property type="match status" value="1"/>
</dbReference>
<feature type="compositionally biased region" description="Basic and acidic residues" evidence="1">
    <location>
        <begin position="94"/>
        <end position="103"/>
    </location>
</feature>
<dbReference type="InterPro" id="IPR012337">
    <property type="entry name" value="RNaseH-like_sf"/>
</dbReference>
<evidence type="ECO:0000259" key="2">
    <source>
        <dbReference type="Pfam" id="PF13276"/>
    </source>
</evidence>
<evidence type="ECO:0000256" key="1">
    <source>
        <dbReference type="SAM" id="MobiDB-lite"/>
    </source>
</evidence>
<name>A0A9Q9M075_9RHOB</name>
<protein>
    <submittedName>
        <fullName evidence="3">IS3 family transposase</fullName>
    </submittedName>
</protein>
<dbReference type="EMBL" id="CP080776">
    <property type="protein sequence ID" value="UWP96304.1"/>
    <property type="molecule type" value="Genomic_DNA"/>
</dbReference>
<evidence type="ECO:0000313" key="3">
    <source>
        <dbReference type="EMBL" id="UWP96304.1"/>
    </source>
</evidence>